<name>A0A2U2RHC9_9MICO</name>
<dbReference type="InterPro" id="IPR004381">
    <property type="entry name" value="Glycerate_kinase"/>
</dbReference>
<keyword evidence="6" id="KW-1185">Reference proteome</keyword>
<protein>
    <submittedName>
        <fullName evidence="5">Glycerate kinase</fullName>
    </submittedName>
</protein>
<dbReference type="Gene3D" id="3.90.1510.10">
    <property type="entry name" value="Glycerate kinase, domain 2"/>
    <property type="match status" value="1"/>
</dbReference>
<evidence type="ECO:0000256" key="4">
    <source>
        <dbReference type="PIRNR" id="PIRNR006078"/>
    </source>
</evidence>
<evidence type="ECO:0000313" key="6">
    <source>
        <dbReference type="Proteomes" id="UP000245590"/>
    </source>
</evidence>
<dbReference type="InterPro" id="IPR036129">
    <property type="entry name" value="Glycerate_kinase_sf"/>
</dbReference>
<dbReference type="OrthoDB" id="9774290at2"/>
<dbReference type="Proteomes" id="UP000245590">
    <property type="component" value="Unassembled WGS sequence"/>
</dbReference>
<proteinExistence type="inferred from homology"/>
<sequence>MSTQQAQPTRPGPRTVLIAPDKFKGSLSAAEVAAAIARGIASEDPDVSTELLPIADGGDGTVEAALAAGFTAHTAQVTGPTGEKIAACWAQRGEDAVLELAETSGLRRLPGGELDHSRASTRGLGELIVAARDAGATRLLIGLGGSSSTDGGAGLLAALGARLLDEDDRPIPDGHDGLERLSSADLAPALATIEGLHLQAACDVTSPLLGPEGAAAVFGPQKGLDPGAIPAADRALRHVADHLDPDACLRERPGAGAAGGAGFALYALGADFASGADAVLGLLDFDGRLESANLVVTGEGKLDEQTLTGKGPAEVARRATAHGIPVLAVAGAVDIDAEQLAAAGIGRALDLVSRAHDVKDAIERAEELLIDAGREIGRSIREGTITAR</sequence>
<dbReference type="SUPFAM" id="SSF110738">
    <property type="entry name" value="Glycerate kinase I"/>
    <property type="match status" value="1"/>
</dbReference>
<gene>
    <name evidence="5" type="ORF">DEO23_14225</name>
</gene>
<evidence type="ECO:0000256" key="2">
    <source>
        <dbReference type="ARBA" id="ARBA00022679"/>
    </source>
</evidence>
<evidence type="ECO:0000256" key="3">
    <source>
        <dbReference type="ARBA" id="ARBA00022777"/>
    </source>
</evidence>
<comment type="similarity">
    <text evidence="1 4">Belongs to the glycerate kinase type-1 family.</text>
</comment>
<keyword evidence="3 4" id="KW-0418">Kinase</keyword>
<dbReference type="PANTHER" id="PTHR21599">
    <property type="entry name" value="GLYCERATE KINASE"/>
    <property type="match status" value="1"/>
</dbReference>
<evidence type="ECO:0000256" key="1">
    <source>
        <dbReference type="ARBA" id="ARBA00006284"/>
    </source>
</evidence>
<keyword evidence="2 4" id="KW-0808">Transferase</keyword>
<dbReference type="Pfam" id="PF02595">
    <property type="entry name" value="Gly_kinase"/>
    <property type="match status" value="1"/>
</dbReference>
<dbReference type="RefSeq" id="WP_109276693.1">
    <property type="nucleotide sequence ID" value="NZ_QFKX01000006.1"/>
</dbReference>
<dbReference type="GO" id="GO:0031388">
    <property type="term" value="P:organic acid phosphorylation"/>
    <property type="evidence" value="ECO:0007669"/>
    <property type="project" value="UniProtKB-UniRule"/>
</dbReference>
<dbReference type="InterPro" id="IPR018197">
    <property type="entry name" value="Glycerate_kinase_RE-like"/>
</dbReference>
<dbReference type="AlphaFoldDB" id="A0A2U2RHC9"/>
<dbReference type="GO" id="GO:0008887">
    <property type="term" value="F:glycerate kinase activity"/>
    <property type="evidence" value="ECO:0007669"/>
    <property type="project" value="UniProtKB-UniRule"/>
</dbReference>
<accession>A0A2U2RHC9</accession>
<dbReference type="NCBIfam" id="TIGR00045">
    <property type="entry name" value="glycerate kinase"/>
    <property type="match status" value="1"/>
</dbReference>
<dbReference type="PANTHER" id="PTHR21599:SF0">
    <property type="entry name" value="GLYCERATE KINASE"/>
    <property type="match status" value="1"/>
</dbReference>
<dbReference type="EMBL" id="QFKX01000006">
    <property type="protein sequence ID" value="PWH05231.1"/>
    <property type="molecule type" value="Genomic_DNA"/>
</dbReference>
<dbReference type="Gene3D" id="3.40.50.10350">
    <property type="entry name" value="Glycerate kinase, domain 1"/>
    <property type="match status" value="1"/>
</dbReference>
<organism evidence="5 6">
    <name type="scientific">Brachybacterium endophyticum</name>
    <dbReference type="NCBI Taxonomy" id="2182385"/>
    <lineage>
        <taxon>Bacteria</taxon>
        <taxon>Bacillati</taxon>
        <taxon>Actinomycetota</taxon>
        <taxon>Actinomycetes</taxon>
        <taxon>Micrococcales</taxon>
        <taxon>Dermabacteraceae</taxon>
        <taxon>Brachybacterium</taxon>
    </lineage>
</organism>
<evidence type="ECO:0000313" key="5">
    <source>
        <dbReference type="EMBL" id="PWH05231.1"/>
    </source>
</evidence>
<dbReference type="InterPro" id="IPR018193">
    <property type="entry name" value="Glyc_kinase_flavodox-like_fold"/>
</dbReference>
<comment type="caution">
    <text evidence="5">The sequence shown here is derived from an EMBL/GenBank/DDBJ whole genome shotgun (WGS) entry which is preliminary data.</text>
</comment>
<dbReference type="PIRSF" id="PIRSF006078">
    <property type="entry name" value="GlxK"/>
    <property type="match status" value="1"/>
</dbReference>
<reference evidence="5 6" key="1">
    <citation type="submission" date="2018-05" db="EMBL/GenBank/DDBJ databases">
        <title>Brachybacterium sp. M1HQ-2T, whole genome shotgun sequence.</title>
        <authorList>
            <person name="Tuo L."/>
        </authorList>
    </citation>
    <scope>NUCLEOTIDE SEQUENCE [LARGE SCALE GENOMIC DNA]</scope>
    <source>
        <strain evidence="5 6">M1HQ-2</strain>
    </source>
</reference>